<dbReference type="FunFam" id="3.50.50.60:FF:000276">
    <property type="entry name" value="Protoporphyrinogen oxidase"/>
    <property type="match status" value="1"/>
</dbReference>
<dbReference type="Pfam" id="PF13450">
    <property type="entry name" value="NAD_binding_8"/>
    <property type="match status" value="1"/>
</dbReference>
<keyword evidence="5 13" id="KW-0285">Flavoprotein</keyword>
<proteinExistence type="inferred from homology"/>
<dbReference type="PANTHER" id="PTHR42923">
    <property type="entry name" value="PROTOPORPHYRINOGEN OXIDASE"/>
    <property type="match status" value="1"/>
</dbReference>
<evidence type="ECO:0000256" key="8">
    <source>
        <dbReference type="ARBA" id="ARBA00023128"/>
    </source>
</evidence>
<keyword evidence="10 13" id="KW-0627">Porphyrin biosynthesis</keyword>
<keyword evidence="7 13" id="KW-0560">Oxidoreductase</keyword>
<dbReference type="AlphaFoldDB" id="A0AA35IYJ6"/>
<name>A0AA35IYJ6_SACMI</name>
<dbReference type="RefSeq" id="XP_056081595.1">
    <property type="nucleotide sequence ID" value="XM_056221845.1"/>
</dbReference>
<evidence type="ECO:0000256" key="4">
    <source>
        <dbReference type="ARBA" id="ARBA00012867"/>
    </source>
</evidence>
<dbReference type="GeneID" id="80917691"/>
<accession>A0AA35IYJ6</accession>
<organism evidence="14 15">
    <name type="scientific">Saccharomyces mikatae IFO 1815</name>
    <dbReference type="NCBI Taxonomy" id="226126"/>
    <lineage>
        <taxon>Eukaryota</taxon>
        <taxon>Fungi</taxon>
        <taxon>Dikarya</taxon>
        <taxon>Ascomycota</taxon>
        <taxon>Saccharomycotina</taxon>
        <taxon>Saccharomycetes</taxon>
        <taxon>Saccharomycetales</taxon>
        <taxon>Saccharomycetaceae</taxon>
        <taxon>Saccharomyces</taxon>
    </lineage>
</organism>
<dbReference type="InterPro" id="IPR050464">
    <property type="entry name" value="Zeta_carotene_desat/Oxidored"/>
</dbReference>
<comment type="subcellular location">
    <subcellularLocation>
        <location evidence="13">Mitochondrion inner membrane</location>
    </subcellularLocation>
</comment>
<dbReference type="Proteomes" id="UP001161438">
    <property type="component" value="Chromosome 5"/>
</dbReference>
<dbReference type="InterPro" id="IPR036188">
    <property type="entry name" value="FAD/NAD-bd_sf"/>
</dbReference>
<gene>
    <name evidence="14" type="primary">SMKI05G0900</name>
    <name evidence="14" type="ORF">SMKI_05G0900</name>
</gene>
<dbReference type="SUPFAM" id="SSF54373">
    <property type="entry name" value="FAD-linked reductases, C-terminal domain"/>
    <property type="match status" value="1"/>
</dbReference>
<dbReference type="EMBL" id="OX365761">
    <property type="protein sequence ID" value="CAI4038480.1"/>
    <property type="molecule type" value="Genomic_DNA"/>
</dbReference>
<evidence type="ECO:0000256" key="3">
    <source>
        <dbReference type="ARBA" id="ARBA00010551"/>
    </source>
</evidence>
<evidence type="ECO:0000256" key="5">
    <source>
        <dbReference type="ARBA" id="ARBA00022630"/>
    </source>
</evidence>
<evidence type="ECO:0000256" key="1">
    <source>
        <dbReference type="ARBA" id="ARBA00002600"/>
    </source>
</evidence>
<keyword evidence="6 13" id="KW-0274">FAD</keyword>
<evidence type="ECO:0000256" key="11">
    <source>
        <dbReference type="ARBA" id="ARBA00044160"/>
    </source>
</evidence>
<comment type="cofactor">
    <cofactor evidence="13">
        <name>FAD</name>
        <dbReference type="ChEBI" id="CHEBI:57692"/>
    </cofactor>
    <text evidence="13">Binds 1 FAD per subunit.</text>
</comment>
<evidence type="ECO:0000256" key="9">
    <source>
        <dbReference type="ARBA" id="ARBA00023133"/>
    </source>
</evidence>
<dbReference type="GO" id="GO:0006782">
    <property type="term" value="P:protoporphyrinogen IX biosynthetic process"/>
    <property type="evidence" value="ECO:0007669"/>
    <property type="project" value="UniProtKB-UniRule"/>
</dbReference>
<dbReference type="Gene3D" id="3.50.50.60">
    <property type="entry name" value="FAD/NAD(P)-binding domain"/>
    <property type="match status" value="1"/>
</dbReference>
<comment type="pathway">
    <text evidence="2 13">Porphyrin-containing compound metabolism; protoporphyrin-IX biosynthesis; protoporphyrin-IX from protoporphyrinogen-IX: step 1/1.</text>
</comment>
<keyword evidence="9 13" id="KW-0350">Heme biosynthesis</keyword>
<sequence>MLSPLTKLKPSAKVAVVGGGVSGLCFTYFLSKLRPDVEITLFESQNRTGGWIYSCATKDMNGKPIMVEKGPRTLRGVSDGTVLIMDTLRDLGKEAVVQSIDKGCIADRKFLLDPSDRLVQVPDSVTTTLKFLLNPLGKGLITGMMGEWFRKKSPHPGQDESVESIIDRRFGNNYISKNMISALLRGIYGDDIALLSAKRTFKKMYFNELKHGSNIQAMIDNMREKSKSKKSKSLHQSLTGCLNDYSNALGKDRSKLVDLSNTLKKYPMLGLAGGLETFPKIVRNALGDFSNVKIITDNPVMQIIKHPANEKTIGLRVESGNKYEGFDHLRLTITPSKIAKLLPKDENSLSRLLDEIQSNTIILVNYYLPNKDALDTNLHGFGYLVPKSNKNPGKLLGVIFDSVIERNFKPLFNKSSPNPNALKKYTKLTAMIGGDMLNEHGVPVVPSKEVTISAVKDALNHHLGISNEDLEAGKWEFTIADRCLPRFHVGYDAWQEKAERMFQETYGQTVSMGGMGFSKSPGVPDVIVDGFNDALQLSK</sequence>
<dbReference type="NCBIfam" id="TIGR00562">
    <property type="entry name" value="proto_IX_ox"/>
    <property type="match status" value="1"/>
</dbReference>
<dbReference type="EC" id="1.3.3.4" evidence="4 13"/>
<evidence type="ECO:0000313" key="14">
    <source>
        <dbReference type="EMBL" id="CAI4038480.1"/>
    </source>
</evidence>
<dbReference type="GO" id="GO:0005743">
    <property type="term" value="C:mitochondrial inner membrane"/>
    <property type="evidence" value="ECO:0007669"/>
    <property type="project" value="UniProtKB-SubCell"/>
</dbReference>
<comment type="catalytic activity">
    <reaction evidence="12 13">
        <text>protoporphyrinogen IX + 3 O2 = protoporphyrin IX + 3 H2O2</text>
        <dbReference type="Rhea" id="RHEA:25576"/>
        <dbReference type="ChEBI" id="CHEBI:15379"/>
        <dbReference type="ChEBI" id="CHEBI:16240"/>
        <dbReference type="ChEBI" id="CHEBI:57306"/>
        <dbReference type="ChEBI" id="CHEBI:57307"/>
        <dbReference type="EC" id="1.3.3.4"/>
    </reaction>
</comment>
<protein>
    <recommendedName>
        <fullName evidence="11 13">Protoporphyrinogen oxidase</fullName>
        <ecNumber evidence="4 13">1.3.3.4</ecNumber>
    </recommendedName>
</protein>
<evidence type="ECO:0000256" key="13">
    <source>
        <dbReference type="RuleBase" id="RU367069"/>
    </source>
</evidence>
<reference evidence="14" key="1">
    <citation type="submission" date="2022-10" db="EMBL/GenBank/DDBJ databases">
        <authorList>
            <person name="Byrne P K."/>
        </authorList>
    </citation>
    <scope>NUCLEOTIDE SEQUENCE</scope>
    <source>
        <strain evidence="14">IFO1815</strain>
    </source>
</reference>
<dbReference type="InterPro" id="IPR004572">
    <property type="entry name" value="Protoporphyrinogen_oxidase"/>
</dbReference>
<evidence type="ECO:0000256" key="10">
    <source>
        <dbReference type="ARBA" id="ARBA00023244"/>
    </source>
</evidence>
<dbReference type="SUPFAM" id="SSF51905">
    <property type="entry name" value="FAD/NAD(P)-binding domain"/>
    <property type="match status" value="1"/>
</dbReference>
<evidence type="ECO:0000313" key="15">
    <source>
        <dbReference type="Proteomes" id="UP001161438"/>
    </source>
</evidence>
<evidence type="ECO:0000256" key="2">
    <source>
        <dbReference type="ARBA" id="ARBA00005073"/>
    </source>
</evidence>
<evidence type="ECO:0000256" key="12">
    <source>
        <dbReference type="ARBA" id="ARBA00047554"/>
    </source>
</evidence>
<keyword evidence="15" id="KW-1185">Reference proteome</keyword>
<comment type="function">
    <text evidence="1 13">Catalyzes the 6-electron oxidation of protoporphyrinogen-IX to form protoporphyrin-IX.</text>
</comment>
<dbReference type="GO" id="GO:0004729">
    <property type="term" value="F:oxygen-dependent protoporphyrinogen oxidase activity"/>
    <property type="evidence" value="ECO:0007669"/>
    <property type="project" value="UniProtKB-UniRule"/>
</dbReference>
<keyword evidence="8" id="KW-0496">Mitochondrion</keyword>
<evidence type="ECO:0000256" key="7">
    <source>
        <dbReference type="ARBA" id="ARBA00023002"/>
    </source>
</evidence>
<evidence type="ECO:0000256" key="6">
    <source>
        <dbReference type="ARBA" id="ARBA00022827"/>
    </source>
</evidence>
<comment type="similarity">
    <text evidence="3 13">Belongs to the protoporphyrinogen/coproporphyrinogen oxidase family. Protoporphyrinogen oxidase subfamily.</text>
</comment>
<dbReference type="PANTHER" id="PTHR42923:SF3">
    <property type="entry name" value="PROTOPORPHYRINOGEN OXIDASE"/>
    <property type="match status" value="1"/>
</dbReference>